<reference evidence="1 2" key="1">
    <citation type="submission" date="2018-02" db="EMBL/GenBank/DDBJ databases">
        <title>Complete genome sequence of Streptomyces dengpaensis, the producer of angucyclines.</title>
        <authorList>
            <person name="Yumei L."/>
        </authorList>
    </citation>
    <scope>NUCLEOTIDE SEQUENCE [LARGE SCALE GENOMIC DNA]</scope>
    <source>
        <strain evidence="1 2">XZHG99</strain>
    </source>
</reference>
<gene>
    <name evidence="1" type="ORF">C4B68_02545</name>
</gene>
<dbReference type="EMBL" id="CP026652">
    <property type="protein sequence ID" value="AVH54859.1"/>
    <property type="molecule type" value="Genomic_DNA"/>
</dbReference>
<dbReference type="Proteomes" id="UP000238413">
    <property type="component" value="Chromosome"/>
</dbReference>
<keyword evidence="2" id="KW-1185">Reference proteome</keyword>
<sequence>MTGHDICHQPYTSAMPIQPRSASSAEEQLSVIDALIALPFPEQEGQSKTQHGWGGPGYHIAVLRESRDFWDAPDPETITAAEEELEADLTALVTVLAGRWGSPTVVDLWPYLGLDNPDYPDIEEAPEPLGSLCNLAGSMQMWQVPSTGRWLGLTIGQVDRELPFELLAAVGEVSTLPK</sequence>
<name>A0ABM6SK69_9ACTN</name>
<evidence type="ECO:0008006" key="3">
    <source>
        <dbReference type="Google" id="ProtNLM"/>
    </source>
</evidence>
<accession>A0ABM6SK69</accession>
<proteinExistence type="predicted"/>
<protein>
    <recommendedName>
        <fullName evidence="3">SMI1/KNR4 family protein</fullName>
    </recommendedName>
</protein>
<organism evidence="1 2">
    <name type="scientific">Streptomyces dengpaensis</name>
    <dbReference type="NCBI Taxonomy" id="2049881"/>
    <lineage>
        <taxon>Bacteria</taxon>
        <taxon>Bacillati</taxon>
        <taxon>Actinomycetota</taxon>
        <taxon>Actinomycetes</taxon>
        <taxon>Kitasatosporales</taxon>
        <taxon>Streptomycetaceae</taxon>
        <taxon>Streptomyces</taxon>
    </lineage>
</organism>
<evidence type="ECO:0000313" key="1">
    <source>
        <dbReference type="EMBL" id="AVH54859.1"/>
    </source>
</evidence>
<evidence type="ECO:0000313" key="2">
    <source>
        <dbReference type="Proteomes" id="UP000238413"/>
    </source>
</evidence>